<feature type="signal peptide" evidence="2">
    <location>
        <begin position="1"/>
        <end position="23"/>
    </location>
</feature>
<feature type="region of interest" description="Disordered" evidence="1">
    <location>
        <begin position="207"/>
        <end position="245"/>
    </location>
</feature>
<keyword evidence="2" id="KW-0732">Signal</keyword>
<evidence type="ECO:0008006" key="5">
    <source>
        <dbReference type="Google" id="ProtNLM"/>
    </source>
</evidence>
<dbReference type="AlphaFoldDB" id="A0A953IBT4"/>
<organism evidence="3 4">
    <name type="scientific">Symbiobacterium thermophilum</name>
    <dbReference type="NCBI Taxonomy" id="2734"/>
    <lineage>
        <taxon>Bacteria</taxon>
        <taxon>Bacillati</taxon>
        <taxon>Bacillota</taxon>
        <taxon>Clostridia</taxon>
        <taxon>Eubacteriales</taxon>
        <taxon>Symbiobacteriaceae</taxon>
        <taxon>Symbiobacterium</taxon>
    </lineage>
</organism>
<evidence type="ECO:0000256" key="1">
    <source>
        <dbReference type="SAM" id="MobiDB-lite"/>
    </source>
</evidence>
<name>A0A953IBT4_SYMTR</name>
<protein>
    <recommendedName>
        <fullName evidence="5">Secreted protein</fullName>
    </recommendedName>
</protein>
<feature type="compositionally biased region" description="Low complexity" evidence="1">
    <location>
        <begin position="221"/>
        <end position="231"/>
    </location>
</feature>
<feature type="chain" id="PRO_5036703085" description="Secreted protein" evidence="2">
    <location>
        <begin position="24"/>
        <end position="276"/>
    </location>
</feature>
<proteinExistence type="predicted"/>
<gene>
    <name evidence="3" type="ORF">CWE10_18865</name>
</gene>
<sequence>MKGIRACLLASLALWALGGAALAEPAAPVPAEVQAAAARGLDQFKAMVGPKAAMVGFADSGEVGRATLGEGFQLHYVDGDRLRSAGGSDSLLALVHPVDAWHFTVDLDGTPKSFLTIAFEDGEYRAVDMGGDAGGYGAALANFRELTAARGVEVDPTLVKIGPALYFVAQLGAEEFVLPAGADWLGEMDDARLWPAGQVVQMLKERQQNDGPGARGGAVGGPSIPVSAADPVDAEAAESPAPSVEVPSRFAAPALGLSIAVIAGAAAVRRRRPGTP</sequence>
<dbReference type="RefSeq" id="WP_273381635.1">
    <property type="nucleotide sequence ID" value="NZ_PIUK01000379.1"/>
</dbReference>
<reference evidence="3" key="1">
    <citation type="submission" date="2017-11" db="EMBL/GenBank/DDBJ databases">
        <title>Three new genomes from thermophilic consortium.</title>
        <authorList>
            <person name="Quaggio R."/>
            <person name="Amgarten D."/>
            <person name="Setubal J.C."/>
        </authorList>
    </citation>
    <scope>NUCLEOTIDE SEQUENCE</scope>
    <source>
        <strain evidence="3">ZCTH01-B2</strain>
    </source>
</reference>
<accession>A0A953IBT4</accession>
<dbReference type="EMBL" id="PIUK01000379">
    <property type="protein sequence ID" value="MBY6278193.1"/>
    <property type="molecule type" value="Genomic_DNA"/>
</dbReference>
<evidence type="ECO:0000313" key="3">
    <source>
        <dbReference type="EMBL" id="MBY6278193.1"/>
    </source>
</evidence>
<evidence type="ECO:0000256" key="2">
    <source>
        <dbReference type="SAM" id="SignalP"/>
    </source>
</evidence>
<dbReference type="Proteomes" id="UP000732377">
    <property type="component" value="Unassembled WGS sequence"/>
</dbReference>
<comment type="caution">
    <text evidence="3">The sequence shown here is derived from an EMBL/GenBank/DDBJ whole genome shotgun (WGS) entry which is preliminary data.</text>
</comment>
<evidence type="ECO:0000313" key="4">
    <source>
        <dbReference type="Proteomes" id="UP000732377"/>
    </source>
</evidence>